<name>A0ABW5PV46_9BACI</name>
<protein>
    <submittedName>
        <fullName evidence="3">Zinc ribbon domain-containing protein</fullName>
    </submittedName>
</protein>
<feature type="transmembrane region" description="Helical" evidence="2">
    <location>
        <begin position="175"/>
        <end position="197"/>
    </location>
</feature>
<proteinExistence type="predicted"/>
<keyword evidence="2" id="KW-1133">Transmembrane helix</keyword>
<evidence type="ECO:0000313" key="3">
    <source>
        <dbReference type="EMBL" id="MFD2627237.1"/>
    </source>
</evidence>
<dbReference type="EMBL" id="JBHUMX010000001">
    <property type="protein sequence ID" value="MFD2627237.1"/>
    <property type="molecule type" value="Genomic_DNA"/>
</dbReference>
<comment type="caution">
    <text evidence="3">The sequence shown here is derived from an EMBL/GenBank/DDBJ whole genome shotgun (WGS) entry which is preliminary data.</text>
</comment>
<sequence>MICPNCGQETEEGKFCTNCGAPLPVEDKAATQEGLYTDQTIPSEQPHQHVESGSTPTGGQPQQQQPSNDFMETVKKESSQFGSFFLKLLKKPSEGQTVTSSQLIPGIITIVVFSLLISLGTYIISSSIASFYMQVSFVDGFLLPLIQFLILYGIITALAFAGVKIGGQNLSFTDVVAKTGAYSVPFLVLIVVGSLLALLNITLLSGTIIMIGLLGPILLVPTFILLERPAPAFDRIYLLIGIYFISLIVSGYLLGSITSGLVGSMMGNLF</sequence>
<keyword evidence="2" id="KW-0472">Membrane</keyword>
<keyword evidence="4" id="KW-1185">Reference proteome</keyword>
<feature type="compositionally biased region" description="Low complexity" evidence="1">
    <location>
        <begin position="52"/>
        <end position="67"/>
    </location>
</feature>
<feature type="region of interest" description="Disordered" evidence="1">
    <location>
        <begin position="30"/>
        <end position="70"/>
    </location>
</feature>
<accession>A0ABW5PV46</accession>
<reference evidence="4" key="1">
    <citation type="journal article" date="2019" name="Int. J. Syst. Evol. Microbiol.">
        <title>The Global Catalogue of Microorganisms (GCM) 10K type strain sequencing project: providing services to taxonomists for standard genome sequencing and annotation.</title>
        <authorList>
            <consortium name="The Broad Institute Genomics Platform"/>
            <consortium name="The Broad Institute Genome Sequencing Center for Infectious Disease"/>
            <person name="Wu L."/>
            <person name="Ma J."/>
        </authorList>
    </citation>
    <scope>NUCLEOTIDE SEQUENCE [LARGE SCALE GENOMIC DNA]</scope>
    <source>
        <strain evidence="4">TISTR 1858</strain>
    </source>
</reference>
<organism evidence="3 4">
    <name type="scientific">Oceanobacillus kapialis</name>
    <dbReference type="NCBI Taxonomy" id="481353"/>
    <lineage>
        <taxon>Bacteria</taxon>
        <taxon>Bacillati</taxon>
        <taxon>Bacillota</taxon>
        <taxon>Bacilli</taxon>
        <taxon>Bacillales</taxon>
        <taxon>Bacillaceae</taxon>
        <taxon>Oceanobacillus</taxon>
    </lineage>
</organism>
<feature type="transmembrane region" description="Helical" evidence="2">
    <location>
        <begin position="103"/>
        <end position="125"/>
    </location>
</feature>
<dbReference type="RefSeq" id="WP_379559842.1">
    <property type="nucleotide sequence ID" value="NZ_JBHUMX010000001.1"/>
</dbReference>
<feature type="transmembrane region" description="Helical" evidence="2">
    <location>
        <begin position="203"/>
        <end position="226"/>
    </location>
</feature>
<keyword evidence="2" id="KW-0812">Transmembrane</keyword>
<feature type="transmembrane region" description="Helical" evidence="2">
    <location>
        <begin position="238"/>
        <end position="262"/>
    </location>
</feature>
<evidence type="ECO:0000256" key="1">
    <source>
        <dbReference type="SAM" id="MobiDB-lite"/>
    </source>
</evidence>
<gene>
    <name evidence="3" type="ORF">ACFSUN_00365</name>
</gene>
<evidence type="ECO:0000313" key="4">
    <source>
        <dbReference type="Proteomes" id="UP001597451"/>
    </source>
</evidence>
<feature type="transmembrane region" description="Helical" evidence="2">
    <location>
        <begin position="145"/>
        <end position="163"/>
    </location>
</feature>
<evidence type="ECO:0000256" key="2">
    <source>
        <dbReference type="SAM" id="Phobius"/>
    </source>
</evidence>
<dbReference type="Proteomes" id="UP001597451">
    <property type="component" value="Unassembled WGS sequence"/>
</dbReference>